<dbReference type="EMBL" id="JAKRCV010000015">
    <property type="protein sequence ID" value="MCG7321577.1"/>
    <property type="molecule type" value="Genomic_DNA"/>
</dbReference>
<gene>
    <name evidence="2" type="ORF">MHL29_06660</name>
</gene>
<organism evidence="2 3">
    <name type="scientific">Arsenicicoccus bolidensis</name>
    <dbReference type="NCBI Taxonomy" id="229480"/>
    <lineage>
        <taxon>Bacteria</taxon>
        <taxon>Bacillati</taxon>
        <taxon>Actinomycetota</taxon>
        <taxon>Actinomycetes</taxon>
        <taxon>Micrococcales</taxon>
        <taxon>Intrasporangiaceae</taxon>
        <taxon>Arsenicicoccus</taxon>
    </lineage>
</organism>
<comment type="caution">
    <text evidence="2">The sequence shown here is derived from an EMBL/GenBank/DDBJ whole genome shotgun (WGS) entry which is preliminary data.</text>
</comment>
<dbReference type="Proteomes" id="UP001521931">
    <property type="component" value="Unassembled WGS sequence"/>
</dbReference>
<evidence type="ECO:0000256" key="1">
    <source>
        <dbReference type="SAM" id="MobiDB-lite"/>
    </source>
</evidence>
<proteinExistence type="predicted"/>
<feature type="region of interest" description="Disordered" evidence="1">
    <location>
        <begin position="1"/>
        <end position="24"/>
    </location>
</feature>
<dbReference type="RefSeq" id="WP_239263345.1">
    <property type="nucleotide sequence ID" value="NZ_JAKRCV010000015.1"/>
</dbReference>
<sequence length="63" mass="6580">MASTGRIVTKTMGAHDKAARTVVPTKSAAQRSAVLRKVFGSVHARSAVTGRYVKPNAGATRAK</sequence>
<name>A0ABS9Q134_9MICO</name>
<reference evidence="2 3" key="1">
    <citation type="submission" date="2022-02" db="EMBL/GenBank/DDBJ databases">
        <title>Uncovering new skin microbiome diversity through culturing and metagenomics.</title>
        <authorList>
            <person name="Conlan S."/>
            <person name="Deming C."/>
            <person name="Nisc Comparative Sequencing Program N."/>
            <person name="Segre J.A."/>
        </authorList>
    </citation>
    <scope>NUCLEOTIDE SEQUENCE [LARGE SCALE GENOMIC DNA]</scope>
    <source>
        <strain evidence="2 3">ACRQZ</strain>
    </source>
</reference>
<evidence type="ECO:0000313" key="2">
    <source>
        <dbReference type="EMBL" id="MCG7321577.1"/>
    </source>
</evidence>
<accession>A0ABS9Q134</accession>
<protein>
    <submittedName>
        <fullName evidence="2">Uncharacterized protein</fullName>
    </submittedName>
</protein>
<evidence type="ECO:0000313" key="3">
    <source>
        <dbReference type="Proteomes" id="UP001521931"/>
    </source>
</evidence>
<keyword evidence="3" id="KW-1185">Reference proteome</keyword>